<dbReference type="RefSeq" id="WP_340339537.1">
    <property type="nucleotide sequence ID" value="NZ_JBBKZS010000030.1"/>
</dbReference>
<proteinExistence type="predicted"/>
<keyword evidence="2" id="KW-0732">Signal</keyword>
<accession>A0ABU8XI78</accession>
<dbReference type="Pfam" id="PF11604">
    <property type="entry name" value="CusF_Ec"/>
    <property type="match status" value="1"/>
</dbReference>
<feature type="signal peptide" evidence="2">
    <location>
        <begin position="1"/>
        <end position="25"/>
    </location>
</feature>
<dbReference type="Proteomes" id="UP001367030">
    <property type="component" value="Unassembled WGS sequence"/>
</dbReference>
<organism evidence="3 4">
    <name type="scientific">Variovorax robiniae</name>
    <dbReference type="NCBI Taxonomy" id="1836199"/>
    <lineage>
        <taxon>Bacteria</taxon>
        <taxon>Pseudomonadati</taxon>
        <taxon>Pseudomonadota</taxon>
        <taxon>Betaproteobacteria</taxon>
        <taxon>Burkholderiales</taxon>
        <taxon>Comamonadaceae</taxon>
        <taxon>Variovorax</taxon>
    </lineage>
</organism>
<keyword evidence="4" id="KW-1185">Reference proteome</keyword>
<evidence type="ECO:0000313" key="3">
    <source>
        <dbReference type="EMBL" id="MEJ8859498.1"/>
    </source>
</evidence>
<evidence type="ECO:0000256" key="2">
    <source>
        <dbReference type="SAM" id="SignalP"/>
    </source>
</evidence>
<name>A0ABU8XI78_9BURK</name>
<comment type="caution">
    <text evidence="3">The sequence shown here is derived from an EMBL/GenBank/DDBJ whole genome shotgun (WGS) entry which is preliminary data.</text>
</comment>
<sequence length="113" mass="12014">MINNRSSITSVITAVAFAFASAAHAQSTPVAPTPAASASADLSEGEIRKVDKDSKKLTIKHGPLKNLDMPGMTMVFSVSDEAVLDKLQTGEKVRFRAEKVNGAITVTRIEEAQ</sequence>
<dbReference type="InterPro" id="IPR042230">
    <property type="entry name" value="CusF_sf"/>
</dbReference>
<evidence type="ECO:0000313" key="4">
    <source>
        <dbReference type="Proteomes" id="UP001367030"/>
    </source>
</evidence>
<evidence type="ECO:0000256" key="1">
    <source>
        <dbReference type="SAM" id="MobiDB-lite"/>
    </source>
</evidence>
<dbReference type="InterPro" id="IPR021647">
    <property type="entry name" value="CusF_Ec"/>
</dbReference>
<gene>
    <name evidence="3" type="ORF">WKW79_33380</name>
</gene>
<reference evidence="3 4" key="1">
    <citation type="submission" date="2024-03" db="EMBL/GenBank/DDBJ databases">
        <title>Novel species of the genus Variovorax.</title>
        <authorList>
            <person name="Liu Q."/>
            <person name="Xin Y.-H."/>
        </authorList>
    </citation>
    <scope>NUCLEOTIDE SEQUENCE [LARGE SCALE GENOMIC DNA]</scope>
    <source>
        <strain evidence="3 4">KACC 18901</strain>
    </source>
</reference>
<feature type="region of interest" description="Disordered" evidence="1">
    <location>
        <begin position="27"/>
        <end position="47"/>
    </location>
</feature>
<dbReference type="Gene3D" id="2.40.50.320">
    <property type="entry name" value="Copper binding periplasmic protein CusF"/>
    <property type="match status" value="1"/>
</dbReference>
<feature type="chain" id="PRO_5047103211" evidence="2">
    <location>
        <begin position="26"/>
        <end position="113"/>
    </location>
</feature>
<dbReference type="EMBL" id="JBBKZS010000030">
    <property type="protein sequence ID" value="MEJ8859498.1"/>
    <property type="molecule type" value="Genomic_DNA"/>
</dbReference>
<protein>
    <submittedName>
        <fullName evidence="3">Copper-binding protein</fullName>
    </submittedName>
</protein>
<feature type="compositionally biased region" description="Low complexity" evidence="1">
    <location>
        <begin position="27"/>
        <end position="40"/>
    </location>
</feature>